<evidence type="ECO:0000313" key="1">
    <source>
        <dbReference type="EnsemblMetazoa" id="MESCA009019-PA"/>
    </source>
</evidence>
<dbReference type="Proteomes" id="UP000015102">
    <property type="component" value="Unassembled WGS sequence"/>
</dbReference>
<sequence length="77" mass="9194">MLEIARLNIKKAADTQRRYYNLRRRNWYPEIGELVYVKEHHLSVTDFVSPTIVKVIEEGKEDKSMIIHVKDLKEIPQ</sequence>
<dbReference type="AlphaFoldDB" id="T1GYT2"/>
<keyword evidence="2" id="KW-1185">Reference proteome</keyword>
<organism evidence="1 2">
    <name type="scientific">Megaselia scalaris</name>
    <name type="common">Humpbacked fly</name>
    <name type="synonym">Phora scalaris</name>
    <dbReference type="NCBI Taxonomy" id="36166"/>
    <lineage>
        <taxon>Eukaryota</taxon>
        <taxon>Metazoa</taxon>
        <taxon>Ecdysozoa</taxon>
        <taxon>Arthropoda</taxon>
        <taxon>Hexapoda</taxon>
        <taxon>Insecta</taxon>
        <taxon>Pterygota</taxon>
        <taxon>Neoptera</taxon>
        <taxon>Endopterygota</taxon>
        <taxon>Diptera</taxon>
        <taxon>Brachycera</taxon>
        <taxon>Muscomorpha</taxon>
        <taxon>Platypezoidea</taxon>
        <taxon>Phoridae</taxon>
        <taxon>Megaseliini</taxon>
        <taxon>Megaselia</taxon>
    </lineage>
</organism>
<evidence type="ECO:0000313" key="2">
    <source>
        <dbReference type="Proteomes" id="UP000015102"/>
    </source>
</evidence>
<dbReference type="HOGENOM" id="CLU_2640943_0_0_1"/>
<accession>T1GYT2</accession>
<reference evidence="1" key="2">
    <citation type="submission" date="2015-06" db="UniProtKB">
        <authorList>
            <consortium name="EnsemblMetazoa"/>
        </authorList>
    </citation>
    <scope>IDENTIFICATION</scope>
</reference>
<protein>
    <submittedName>
        <fullName evidence="1">Uncharacterized protein</fullName>
    </submittedName>
</protein>
<dbReference type="EMBL" id="CAQQ02046247">
    <property type="status" value="NOT_ANNOTATED_CDS"/>
    <property type="molecule type" value="Genomic_DNA"/>
</dbReference>
<dbReference type="EnsemblMetazoa" id="MESCA009019-RA">
    <property type="protein sequence ID" value="MESCA009019-PA"/>
    <property type="gene ID" value="MESCA009019"/>
</dbReference>
<reference evidence="2" key="1">
    <citation type="submission" date="2013-02" db="EMBL/GenBank/DDBJ databases">
        <authorList>
            <person name="Hughes D."/>
        </authorList>
    </citation>
    <scope>NUCLEOTIDE SEQUENCE</scope>
    <source>
        <strain>Durham</strain>
        <strain evidence="2">NC isolate 2 -- Noor lab</strain>
    </source>
</reference>
<proteinExistence type="predicted"/>
<name>T1GYT2_MEGSC</name>
<dbReference type="EMBL" id="CAQQ02046248">
    <property type="status" value="NOT_ANNOTATED_CDS"/>
    <property type="molecule type" value="Genomic_DNA"/>
</dbReference>